<dbReference type="InterPro" id="IPR006015">
    <property type="entry name" value="Universal_stress_UspA"/>
</dbReference>
<dbReference type="PRINTS" id="PR01438">
    <property type="entry name" value="UNVRSLSTRESS"/>
</dbReference>
<dbReference type="SUPFAM" id="SSF52402">
    <property type="entry name" value="Adenine nucleotide alpha hydrolases-like"/>
    <property type="match status" value="2"/>
</dbReference>
<evidence type="ECO:0000259" key="2">
    <source>
        <dbReference type="Pfam" id="PF00582"/>
    </source>
</evidence>
<sequence>MYKTIVVHVSDNPAFDRRLAVAARLALEHDAHLVGSAVTGISLQAFLVVTASAVTMLAPDFDVLRQRADSQLERFADAAARLGVTSIERRLIEDDAERALLLESRYADLLVLSSGTPPEARGHLAADLPDYLALHGTRPVLVVPPDYGSDTVGRTVVVGWDAGPEATRAVTAALPLLRRAHNVIVALVNADPLTGGHGPQPGADVATWLGRHGVPVEVVREHAGDGAATALLGIARDTGADLIVAGAYGHNRIREWFIGGATRELLDAASVPLLLAH</sequence>
<reference evidence="3 4" key="1">
    <citation type="journal article" date="2019" name="Int. J. Syst. Evol. Microbiol.">
        <title>The Draft Whole-Genome Sequence of the Antibiotic Producer Empedobacter haloabium ATCC 31962 Provides Indications for Its Taxonomic Reclassification.</title>
        <authorList>
            <person name="Miess H."/>
            <person name="Arlt P."/>
            <person name="Apel A.K."/>
            <person name="Weber T."/>
            <person name="Nieselt K."/>
            <person name="Hanssen F."/>
            <person name="Czemmel S."/>
            <person name="Nahnsen S."/>
            <person name="Gross H."/>
        </authorList>
    </citation>
    <scope>NUCLEOTIDE SEQUENCE [LARGE SCALE GENOMIC DNA]</scope>
    <source>
        <strain evidence="3 4">ATCC 31962</strain>
    </source>
</reference>
<keyword evidence="4" id="KW-1185">Reference proteome</keyword>
<dbReference type="Proteomes" id="UP000321323">
    <property type="component" value="Chromosome"/>
</dbReference>
<proteinExistence type="inferred from homology"/>
<dbReference type="InterPro" id="IPR006016">
    <property type="entry name" value="UspA"/>
</dbReference>
<dbReference type="PANTHER" id="PTHR46268">
    <property type="entry name" value="STRESS RESPONSE PROTEIN NHAX"/>
    <property type="match status" value="1"/>
</dbReference>
<feature type="domain" description="UspA" evidence="2">
    <location>
        <begin position="1"/>
        <end position="144"/>
    </location>
</feature>
<dbReference type="CDD" id="cd00293">
    <property type="entry name" value="USP-like"/>
    <property type="match status" value="1"/>
</dbReference>
<evidence type="ECO:0000256" key="1">
    <source>
        <dbReference type="ARBA" id="ARBA00008791"/>
    </source>
</evidence>
<accession>A0ABZ1UFQ5</accession>
<organism evidence="3 4">
    <name type="scientific">[Empedobacter] haloabium</name>
    <dbReference type="NCBI Taxonomy" id="592317"/>
    <lineage>
        <taxon>Bacteria</taxon>
        <taxon>Pseudomonadati</taxon>
        <taxon>Pseudomonadota</taxon>
        <taxon>Betaproteobacteria</taxon>
        <taxon>Burkholderiales</taxon>
        <taxon>Oxalobacteraceae</taxon>
        <taxon>Telluria group</taxon>
        <taxon>Telluria group incertae sedis</taxon>
    </lineage>
</organism>
<protein>
    <submittedName>
        <fullName evidence="3">Universal stress protein</fullName>
    </submittedName>
</protein>
<feature type="domain" description="UspA" evidence="2">
    <location>
        <begin position="154"/>
        <end position="276"/>
    </location>
</feature>
<evidence type="ECO:0000313" key="3">
    <source>
        <dbReference type="EMBL" id="WUR10998.1"/>
    </source>
</evidence>
<gene>
    <name evidence="3" type="ORF">E7V67_014850</name>
</gene>
<dbReference type="Pfam" id="PF00582">
    <property type="entry name" value="Usp"/>
    <property type="match status" value="2"/>
</dbReference>
<comment type="similarity">
    <text evidence="1">Belongs to the universal stress protein A family.</text>
</comment>
<dbReference type="EMBL" id="CP136508">
    <property type="protein sequence ID" value="WUR10998.1"/>
    <property type="molecule type" value="Genomic_DNA"/>
</dbReference>
<name>A0ABZ1UFQ5_9BURK</name>
<evidence type="ECO:0000313" key="4">
    <source>
        <dbReference type="Proteomes" id="UP000321323"/>
    </source>
</evidence>
<dbReference type="PANTHER" id="PTHR46268:SF15">
    <property type="entry name" value="UNIVERSAL STRESS PROTEIN HP_0031"/>
    <property type="match status" value="1"/>
</dbReference>
<dbReference type="Gene3D" id="3.40.50.12370">
    <property type="match status" value="1"/>
</dbReference>